<dbReference type="EMBL" id="CM023474">
    <property type="protein sequence ID" value="KAH7950453.1"/>
    <property type="molecule type" value="Genomic_DNA"/>
</dbReference>
<reference evidence="1" key="1">
    <citation type="submission" date="2020-05" db="EMBL/GenBank/DDBJ databases">
        <title>Large-scale comparative analyses of tick genomes elucidate their genetic diversity and vector capacities.</title>
        <authorList>
            <person name="Jia N."/>
            <person name="Wang J."/>
            <person name="Shi W."/>
            <person name="Du L."/>
            <person name="Sun Y."/>
            <person name="Zhan W."/>
            <person name="Jiang J."/>
            <person name="Wang Q."/>
            <person name="Zhang B."/>
            <person name="Ji P."/>
            <person name="Sakyi L.B."/>
            <person name="Cui X."/>
            <person name="Yuan T."/>
            <person name="Jiang B."/>
            <person name="Yang W."/>
            <person name="Lam T.T.-Y."/>
            <person name="Chang Q."/>
            <person name="Ding S."/>
            <person name="Wang X."/>
            <person name="Zhu J."/>
            <person name="Ruan X."/>
            <person name="Zhao L."/>
            <person name="Wei J."/>
            <person name="Que T."/>
            <person name="Du C."/>
            <person name="Cheng J."/>
            <person name="Dai P."/>
            <person name="Han X."/>
            <person name="Huang E."/>
            <person name="Gao Y."/>
            <person name="Liu J."/>
            <person name="Shao H."/>
            <person name="Ye R."/>
            <person name="Li L."/>
            <person name="Wei W."/>
            <person name="Wang X."/>
            <person name="Wang C."/>
            <person name="Yang T."/>
            <person name="Huo Q."/>
            <person name="Li W."/>
            <person name="Guo W."/>
            <person name="Chen H."/>
            <person name="Zhou L."/>
            <person name="Ni X."/>
            <person name="Tian J."/>
            <person name="Zhou Y."/>
            <person name="Sheng Y."/>
            <person name="Liu T."/>
            <person name="Pan Y."/>
            <person name="Xia L."/>
            <person name="Li J."/>
            <person name="Zhao F."/>
            <person name="Cao W."/>
        </authorList>
    </citation>
    <scope>NUCLEOTIDE SEQUENCE</scope>
    <source>
        <strain evidence="1">Dsil-2018</strain>
    </source>
</reference>
<keyword evidence="2" id="KW-1185">Reference proteome</keyword>
<organism evidence="1 2">
    <name type="scientific">Dermacentor silvarum</name>
    <name type="common">Tick</name>
    <dbReference type="NCBI Taxonomy" id="543639"/>
    <lineage>
        <taxon>Eukaryota</taxon>
        <taxon>Metazoa</taxon>
        <taxon>Ecdysozoa</taxon>
        <taxon>Arthropoda</taxon>
        <taxon>Chelicerata</taxon>
        <taxon>Arachnida</taxon>
        <taxon>Acari</taxon>
        <taxon>Parasitiformes</taxon>
        <taxon>Ixodida</taxon>
        <taxon>Ixodoidea</taxon>
        <taxon>Ixodidae</taxon>
        <taxon>Rhipicephalinae</taxon>
        <taxon>Dermacentor</taxon>
    </lineage>
</organism>
<sequence>MNEGFALKNVARDVPTPRCRRAVAAALPGVLWTARGYKPGYLWDVNEPTESTVADCLRLCGVNSGNDENLLVVTGDDVRAVRLGRDVLLCNVPETLRRLADVDLAVKFVDVSAGLRSPKALASPPLGVRGMLASLGRRLADVAASPSLGDVFADLESGEWNLCTAFGVLLGYPVVYWFEGSADAGNCLAMEELTVVRVRCATTAGRRDAARTWGTTSSAAGVEDDVYSFSFPVALNADLRPHVDAWWQRLRARAAAGDFELTRVDEVMCCPVVAL</sequence>
<dbReference type="Proteomes" id="UP000821865">
    <property type="component" value="Chromosome 5"/>
</dbReference>
<gene>
    <name evidence="1" type="ORF">HPB49_024140</name>
</gene>
<protein>
    <submittedName>
        <fullName evidence="1">Uncharacterized protein</fullName>
    </submittedName>
</protein>
<proteinExistence type="predicted"/>
<evidence type="ECO:0000313" key="2">
    <source>
        <dbReference type="Proteomes" id="UP000821865"/>
    </source>
</evidence>
<name>A0ACB8CU59_DERSI</name>
<accession>A0ACB8CU59</accession>
<comment type="caution">
    <text evidence="1">The sequence shown here is derived from an EMBL/GenBank/DDBJ whole genome shotgun (WGS) entry which is preliminary data.</text>
</comment>
<evidence type="ECO:0000313" key="1">
    <source>
        <dbReference type="EMBL" id="KAH7950453.1"/>
    </source>
</evidence>